<protein>
    <submittedName>
        <fullName evidence="2">Uncharacterized protein</fullName>
    </submittedName>
</protein>
<sequence>MTDGLDTSSADGQSPFQGPLTPDDPESLQSSEHIYKRMQQMANEKAAAESALFLHLTHLNDPDIQADPLVLKRMENIVRRTSSKVDFIDNQNKLATSPYISIGKSHSVSPHHTARGMLMSH</sequence>
<proteinExistence type="predicted"/>
<accession>A0AAV4WXK5</accession>
<feature type="compositionally biased region" description="Polar residues" evidence="1">
    <location>
        <begin position="1"/>
        <end position="16"/>
    </location>
</feature>
<feature type="region of interest" description="Disordered" evidence="1">
    <location>
        <begin position="1"/>
        <end position="31"/>
    </location>
</feature>
<comment type="caution">
    <text evidence="2">The sequence shown here is derived from an EMBL/GenBank/DDBJ whole genome shotgun (WGS) entry which is preliminary data.</text>
</comment>
<reference evidence="2 3" key="1">
    <citation type="submission" date="2021-06" db="EMBL/GenBank/DDBJ databases">
        <title>Caerostris darwini draft genome.</title>
        <authorList>
            <person name="Kono N."/>
            <person name="Arakawa K."/>
        </authorList>
    </citation>
    <scope>NUCLEOTIDE SEQUENCE [LARGE SCALE GENOMIC DNA]</scope>
</reference>
<keyword evidence="3" id="KW-1185">Reference proteome</keyword>
<evidence type="ECO:0000313" key="3">
    <source>
        <dbReference type="Proteomes" id="UP001054837"/>
    </source>
</evidence>
<gene>
    <name evidence="2" type="ORF">CDAR_108721</name>
</gene>
<dbReference type="AlphaFoldDB" id="A0AAV4WXK5"/>
<evidence type="ECO:0000256" key="1">
    <source>
        <dbReference type="SAM" id="MobiDB-lite"/>
    </source>
</evidence>
<dbReference type="Proteomes" id="UP001054837">
    <property type="component" value="Unassembled WGS sequence"/>
</dbReference>
<name>A0AAV4WXK5_9ARAC</name>
<organism evidence="2 3">
    <name type="scientific">Caerostris darwini</name>
    <dbReference type="NCBI Taxonomy" id="1538125"/>
    <lineage>
        <taxon>Eukaryota</taxon>
        <taxon>Metazoa</taxon>
        <taxon>Ecdysozoa</taxon>
        <taxon>Arthropoda</taxon>
        <taxon>Chelicerata</taxon>
        <taxon>Arachnida</taxon>
        <taxon>Araneae</taxon>
        <taxon>Araneomorphae</taxon>
        <taxon>Entelegynae</taxon>
        <taxon>Araneoidea</taxon>
        <taxon>Araneidae</taxon>
        <taxon>Caerostris</taxon>
    </lineage>
</organism>
<dbReference type="EMBL" id="BPLQ01015360">
    <property type="protein sequence ID" value="GIY87625.1"/>
    <property type="molecule type" value="Genomic_DNA"/>
</dbReference>
<evidence type="ECO:0000313" key="2">
    <source>
        <dbReference type="EMBL" id="GIY87625.1"/>
    </source>
</evidence>